<dbReference type="HOGENOM" id="CLU_155276_0_0_0"/>
<name>H0ULF4_9BACT</name>
<feature type="transmembrane region" description="Helical" evidence="1">
    <location>
        <begin position="6"/>
        <end position="24"/>
    </location>
</feature>
<evidence type="ECO:0000256" key="1">
    <source>
        <dbReference type="SAM" id="Phobius"/>
    </source>
</evidence>
<feature type="transmembrane region" description="Helical" evidence="1">
    <location>
        <begin position="36"/>
        <end position="55"/>
    </location>
</feature>
<gene>
    <name evidence="2" type="ORF">JonanDRAFT_1147</name>
</gene>
<dbReference type="Proteomes" id="UP000003806">
    <property type="component" value="Chromosome"/>
</dbReference>
<accession>H0ULF4</accession>
<keyword evidence="1" id="KW-1133">Transmembrane helix</keyword>
<dbReference type="EMBL" id="CM001376">
    <property type="protein sequence ID" value="EHM13513.1"/>
    <property type="molecule type" value="Genomic_DNA"/>
</dbReference>
<keyword evidence="3" id="KW-1185">Reference proteome</keyword>
<proteinExistence type="predicted"/>
<evidence type="ECO:0008006" key="4">
    <source>
        <dbReference type="Google" id="ProtNLM"/>
    </source>
</evidence>
<reference evidence="2 3" key="1">
    <citation type="submission" date="2011-11" db="EMBL/GenBank/DDBJ databases">
        <title>The Noncontiguous Finished genome of Jonquetella anthropi DSM 22815.</title>
        <authorList>
            <consortium name="US DOE Joint Genome Institute (JGI-PGF)"/>
            <person name="Lucas S."/>
            <person name="Copeland A."/>
            <person name="Lapidus A."/>
            <person name="Glavina del Rio T."/>
            <person name="Dalin E."/>
            <person name="Tice H."/>
            <person name="Bruce D."/>
            <person name="Goodwin L."/>
            <person name="Pitluck S."/>
            <person name="Peters L."/>
            <person name="Mikhailova N."/>
            <person name="Held B."/>
            <person name="Kyrpides N."/>
            <person name="Mavromatis K."/>
            <person name="Ivanova N."/>
            <person name="Markowitz V."/>
            <person name="Cheng J.-F."/>
            <person name="Hugenholtz P."/>
            <person name="Woyke T."/>
            <person name="Wu D."/>
            <person name="Gronow S."/>
            <person name="Wellnitz S."/>
            <person name="Brambilla E."/>
            <person name="Klenk H.-P."/>
            <person name="Eisen J.A."/>
        </authorList>
    </citation>
    <scope>NUCLEOTIDE SEQUENCE [LARGE SCALE GENOMIC DNA]</scope>
    <source>
        <strain evidence="2 3">DSM 22815</strain>
    </source>
</reference>
<evidence type="ECO:0000313" key="2">
    <source>
        <dbReference type="EMBL" id="EHM13513.1"/>
    </source>
</evidence>
<dbReference type="OrthoDB" id="5827at2"/>
<dbReference type="AlphaFoldDB" id="H0ULF4"/>
<keyword evidence="1" id="KW-0812">Transmembrane</keyword>
<keyword evidence="1" id="KW-0472">Membrane</keyword>
<sequence length="107" mass="11993">MSLVNVLETVMLICFGCAWPLSIYKSWTSRTVGGKSLMFLIVILVGYAAGISKCLMDPAGYSVAVLTMYAVNIIMVTIDLVLFFRNRRFDQKRLAVAEELFDETDNL</sequence>
<dbReference type="RefSeq" id="WP_008523126.1">
    <property type="nucleotide sequence ID" value="NZ_CM001376.1"/>
</dbReference>
<evidence type="ECO:0000313" key="3">
    <source>
        <dbReference type="Proteomes" id="UP000003806"/>
    </source>
</evidence>
<protein>
    <recommendedName>
        <fullName evidence="4">PQ loop repeat protein</fullName>
    </recommendedName>
</protein>
<dbReference type="eggNOG" id="ENOG5032Y8D">
    <property type="taxonomic scope" value="Bacteria"/>
</dbReference>
<organism evidence="2 3">
    <name type="scientific">Jonquetella anthropi DSM 22815</name>
    <dbReference type="NCBI Taxonomy" id="885272"/>
    <lineage>
        <taxon>Bacteria</taxon>
        <taxon>Thermotogati</taxon>
        <taxon>Synergistota</taxon>
        <taxon>Synergistia</taxon>
        <taxon>Synergistales</taxon>
        <taxon>Dethiosulfovibrionaceae</taxon>
        <taxon>Jonquetella</taxon>
    </lineage>
</organism>
<feature type="transmembrane region" description="Helical" evidence="1">
    <location>
        <begin position="61"/>
        <end position="84"/>
    </location>
</feature>